<keyword evidence="1" id="KW-0560">Oxidoreductase</keyword>
<reference evidence="4" key="1">
    <citation type="submission" date="2015-08" db="EMBL/GenBank/DDBJ databases">
        <title>Genome sequencing project for genomic taxonomy and phylogenomics of Bacillus-like bacteria.</title>
        <authorList>
            <person name="Liu B."/>
            <person name="Wang J."/>
            <person name="Zhu Y."/>
            <person name="Liu G."/>
            <person name="Chen Q."/>
            <person name="Chen Z."/>
            <person name="Lan J."/>
            <person name="Che J."/>
            <person name="Ge C."/>
            <person name="Shi H."/>
            <person name="Pan Z."/>
            <person name="Liu X."/>
        </authorList>
    </citation>
    <scope>NUCLEOTIDE SEQUENCE [LARGE SCALE GENOMIC DNA]</scope>
    <source>
        <strain evidence="4">FJAT-22460</strain>
    </source>
</reference>
<dbReference type="AlphaFoldDB" id="A0A0M1N1R0"/>
<dbReference type="PATRIC" id="fig|1705565.3.peg.1228"/>
<keyword evidence="4" id="KW-1185">Reference proteome</keyword>
<feature type="domain" description="NADP-dependent oxidoreductase" evidence="2">
    <location>
        <begin position="15"/>
        <end position="316"/>
    </location>
</feature>
<evidence type="ECO:0000313" key="3">
    <source>
        <dbReference type="EMBL" id="KOR75965.1"/>
    </source>
</evidence>
<dbReference type="InterPro" id="IPR036812">
    <property type="entry name" value="NAD(P)_OxRdtase_dom_sf"/>
</dbReference>
<organism evidence="3 4">
    <name type="scientific">Paenibacillus solani</name>
    <dbReference type="NCBI Taxonomy" id="1705565"/>
    <lineage>
        <taxon>Bacteria</taxon>
        <taxon>Bacillati</taxon>
        <taxon>Bacillota</taxon>
        <taxon>Bacilli</taxon>
        <taxon>Bacillales</taxon>
        <taxon>Paenibacillaceae</taxon>
        <taxon>Paenibacillus</taxon>
    </lineage>
</organism>
<gene>
    <name evidence="3" type="ORF">AM231_25225</name>
</gene>
<evidence type="ECO:0000259" key="2">
    <source>
        <dbReference type="Pfam" id="PF00248"/>
    </source>
</evidence>
<name>A0A0M1N1R0_9BACL</name>
<dbReference type="RefSeq" id="WP_054405134.1">
    <property type="nucleotide sequence ID" value="NZ_LIUT01000008.1"/>
</dbReference>
<dbReference type="FunFam" id="3.20.20.100:FF:000004">
    <property type="entry name" value="Oxidoreductase, aldo/keto reductase"/>
    <property type="match status" value="1"/>
</dbReference>
<sequence>MKYNLLGNTGVLVSEIGLGTMTFGGGEKWGVFGGLGEKEAGILVDQAMDAGVNFFDTANVYSDGQSEEILGKALKSKRHQALIATKVRGRTGSGPNELGLSRLHITQQVEASLKRLGTDYIDLYQVHNPDQLTDWEETLRALDDLVRSGKVRYIGNSNMTGWNIMKTRGLSQLHGLHAFKSSQSYYSLAAREIEREIIPVLQDQNMGLIVWSPLSGGFLSGKYTRDNPGNDNDRHANVPFPPVDKDKVFPIIDTLQDIAAARKTTVARIALAWVLNQKAVTSVVIGAKRPDQLQDNLAASGIILTSDELSRLDEVSRIPIEYPAWPFLEGDDSIVRKHAKYYTRGNNK</sequence>
<proteinExistence type="predicted"/>
<dbReference type="InterPro" id="IPR050523">
    <property type="entry name" value="AKR_Detox_Biosynth"/>
</dbReference>
<accession>A0A0M1N1R0</accession>
<evidence type="ECO:0000313" key="4">
    <source>
        <dbReference type="Proteomes" id="UP000036932"/>
    </source>
</evidence>
<dbReference type="PANTHER" id="PTHR43364:SF4">
    <property type="entry name" value="NAD(P)-LINKED OXIDOREDUCTASE SUPERFAMILY PROTEIN"/>
    <property type="match status" value="1"/>
</dbReference>
<comment type="caution">
    <text evidence="3">The sequence shown here is derived from an EMBL/GenBank/DDBJ whole genome shotgun (WGS) entry which is preliminary data.</text>
</comment>
<dbReference type="InterPro" id="IPR020471">
    <property type="entry name" value="AKR"/>
</dbReference>
<dbReference type="Pfam" id="PF00248">
    <property type="entry name" value="Aldo_ket_red"/>
    <property type="match status" value="1"/>
</dbReference>
<dbReference type="CDD" id="cd19091">
    <property type="entry name" value="AKR_PsAKR"/>
    <property type="match status" value="1"/>
</dbReference>
<dbReference type="InterPro" id="IPR023210">
    <property type="entry name" value="NADP_OxRdtase_dom"/>
</dbReference>
<dbReference type="GO" id="GO:0016491">
    <property type="term" value="F:oxidoreductase activity"/>
    <property type="evidence" value="ECO:0007669"/>
    <property type="project" value="UniProtKB-KW"/>
</dbReference>
<dbReference type="EMBL" id="LIUT01000008">
    <property type="protein sequence ID" value="KOR75965.1"/>
    <property type="molecule type" value="Genomic_DNA"/>
</dbReference>
<dbReference type="SUPFAM" id="SSF51430">
    <property type="entry name" value="NAD(P)-linked oxidoreductase"/>
    <property type="match status" value="1"/>
</dbReference>
<dbReference type="PANTHER" id="PTHR43364">
    <property type="entry name" value="NADH-SPECIFIC METHYLGLYOXAL REDUCTASE-RELATED"/>
    <property type="match status" value="1"/>
</dbReference>
<dbReference type="Proteomes" id="UP000036932">
    <property type="component" value="Unassembled WGS sequence"/>
</dbReference>
<protein>
    <submittedName>
        <fullName evidence="3">Aldo/keto reductase</fullName>
    </submittedName>
</protein>
<dbReference type="Gene3D" id="3.20.20.100">
    <property type="entry name" value="NADP-dependent oxidoreductase domain"/>
    <property type="match status" value="1"/>
</dbReference>
<dbReference type="GO" id="GO:0005829">
    <property type="term" value="C:cytosol"/>
    <property type="evidence" value="ECO:0007669"/>
    <property type="project" value="UniProtKB-ARBA"/>
</dbReference>
<dbReference type="PRINTS" id="PR00069">
    <property type="entry name" value="ALDKETRDTASE"/>
</dbReference>
<evidence type="ECO:0000256" key="1">
    <source>
        <dbReference type="ARBA" id="ARBA00023002"/>
    </source>
</evidence>
<dbReference type="OrthoDB" id="9773828at2"/>